<dbReference type="InterPro" id="IPR036413">
    <property type="entry name" value="YaeB-like_sf"/>
</dbReference>
<evidence type="ECO:0000256" key="1">
    <source>
        <dbReference type="ARBA" id="ARBA00022691"/>
    </source>
</evidence>
<dbReference type="InterPro" id="IPR040372">
    <property type="entry name" value="YaeB-like"/>
</dbReference>
<proteinExistence type="inferred from homology"/>
<dbReference type="PATRIC" id="fig|1544798.3.peg.4211"/>
<dbReference type="Gene3D" id="2.40.30.70">
    <property type="entry name" value="YaeB-like"/>
    <property type="match status" value="1"/>
</dbReference>
<dbReference type="OrthoDB" id="9804309at2"/>
<evidence type="ECO:0000313" key="5">
    <source>
        <dbReference type="Proteomes" id="UP000032544"/>
    </source>
</evidence>
<name>A0A0D8J6I9_9BACT</name>
<dbReference type="InterPro" id="IPR036414">
    <property type="entry name" value="YaeB_N_sf"/>
</dbReference>
<evidence type="ECO:0000313" key="4">
    <source>
        <dbReference type="EMBL" id="KJF42136.1"/>
    </source>
</evidence>
<dbReference type="Pfam" id="PF01980">
    <property type="entry name" value="TrmO_N"/>
    <property type="match status" value="1"/>
</dbReference>
<dbReference type="RefSeq" id="WP_045032898.1">
    <property type="nucleotide sequence ID" value="NZ_JRHC01000006.1"/>
</dbReference>
<keyword evidence="5" id="KW-1185">Reference proteome</keyword>
<dbReference type="NCBIfam" id="TIGR00104">
    <property type="entry name" value="tRNA_TsaA"/>
    <property type="match status" value="1"/>
</dbReference>
<dbReference type="EMBL" id="JRHC01000006">
    <property type="protein sequence ID" value="KJF42136.1"/>
    <property type="molecule type" value="Genomic_DNA"/>
</dbReference>
<dbReference type="STRING" id="1544798.LH29_20180"/>
<dbReference type="SUPFAM" id="SSF118196">
    <property type="entry name" value="YaeB-like"/>
    <property type="match status" value="1"/>
</dbReference>
<dbReference type="PANTHER" id="PTHR12818:SF0">
    <property type="entry name" value="TRNA (ADENINE(37)-N6)-METHYLTRANSFERASE"/>
    <property type="match status" value="1"/>
</dbReference>
<feature type="domain" description="TsaA-like" evidence="3">
    <location>
        <begin position="9"/>
        <end position="140"/>
    </location>
</feature>
<dbReference type="AlphaFoldDB" id="A0A0D8J6I9"/>
<reference evidence="4 5" key="1">
    <citation type="submission" date="2014-09" db="EMBL/GenBank/DDBJ databases">
        <title>Draft Genome Sequence of Draconibacterium sp. JN14CK-3.</title>
        <authorList>
            <person name="Dong C."/>
            <person name="Lai Q."/>
            <person name="Shao Z."/>
        </authorList>
    </citation>
    <scope>NUCLEOTIDE SEQUENCE [LARGE SCALE GENOMIC DNA]</scope>
    <source>
        <strain evidence="4 5">JN14CK-3</strain>
    </source>
</reference>
<gene>
    <name evidence="4" type="ORF">LH29_20180</name>
</gene>
<organism evidence="4 5">
    <name type="scientific">Draconibacterium sediminis</name>
    <dbReference type="NCBI Taxonomy" id="1544798"/>
    <lineage>
        <taxon>Bacteria</taxon>
        <taxon>Pseudomonadati</taxon>
        <taxon>Bacteroidota</taxon>
        <taxon>Bacteroidia</taxon>
        <taxon>Marinilabiliales</taxon>
        <taxon>Prolixibacteraceae</taxon>
        <taxon>Draconibacterium</taxon>
    </lineage>
</organism>
<sequence length="164" mass="18421">MKELEKVELSIIGTISTPHKTIANIPIQSVGAKEYTGIIELEPQLTAALEGLEGFSDLILLYHLHRIDGYKLKVQPFMDDKEHGVFATRSPKRPSPIGLSTVELLKIEGNKIWFKGADMLDGTPLIDIKPFFRQVDNRPDAISGWLDSKDDDLPAKHRSDDRFV</sequence>
<keyword evidence="1" id="KW-0949">S-adenosyl-L-methionine</keyword>
<dbReference type="PANTHER" id="PTHR12818">
    <property type="entry name" value="TRNA (ADENINE(37)-N6)-METHYLTRANSFERASE"/>
    <property type="match status" value="1"/>
</dbReference>
<dbReference type="CDD" id="cd09281">
    <property type="entry name" value="UPF0066"/>
    <property type="match status" value="1"/>
</dbReference>
<evidence type="ECO:0000256" key="2">
    <source>
        <dbReference type="ARBA" id="ARBA00033753"/>
    </source>
</evidence>
<dbReference type="InterPro" id="IPR023370">
    <property type="entry name" value="TrmO-like_N"/>
</dbReference>
<dbReference type="PROSITE" id="PS51668">
    <property type="entry name" value="TSAA_2"/>
    <property type="match status" value="1"/>
</dbReference>
<comment type="similarity">
    <text evidence="2">Belongs to the tRNA methyltransferase O family.</text>
</comment>
<dbReference type="Proteomes" id="UP000032544">
    <property type="component" value="Unassembled WGS sequence"/>
</dbReference>
<evidence type="ECO:0000259" key="3">
    <source>
        <dbReference type="PROSITE" id="PS51668"/>
    </source>
</evidence>
<comment type="caution">
    <text evidence="4">The sequence shown here is derived from an EMBL/GenBank/DDBJ whole genome shotgun (WGS) entry which is preliminary data.</text>
</comment>
<protein>
    <submittedName>
        <fullName evidence="4">S-adenosyl-L-methionine-binding protein</fullName>
    </submittedName>
</protein>
<accession>A0A0D8J6I9</accession>